<keyword evidence="2 7" id="KW-0479">Metal-binding</keyword>
<dbReference type="CDD" id="cd00019">
    <property type="entry name" value="AP2Ec"/>
    <property type="match status" value="1"/>
</dbReference>
<keyword evidence="3 7" id="KW-0227">DNA damage</keyword>
<evidence type="ECO:0000256" key="4">
    <source>
        <dbReference type="ARBA" id="ARBA00022801"/>
    </source>
</evidence>
<feature type="binding site" evidence="7">
    <location>
        <position position="226"/>
    </location>
    <ligand>
        <name>Zn(2+)</name>
        <dbReference type="ChEBI" id="CHEBI:29105"/>
        <label>3</label>
    </ligand>
</feature>
<feature type="binding site" evidence="7">
    <location>
        <position position="68"/>
    </location>
    <ligand>
        <name>Zn(2+)</name>
        <dbReference type="ChEBI" id="CHEBI:29105"/>
        <label>1</label>
    </ligand>
</feature>
<comment type="function">
    <text evidence="7">Endonuclease IV plays a role in DNA repair. It cleaves phosphodiester bonds at apurinic or apyrimidinic (AP) sites, generating a 3'-hydroxyl group and a 5'-terminal sugar phosphate.</text>
</comment>
<dbReference type="EMBL" id="QSQN01000010">
    <property type="protein sequence ID" value="RGK41187.1"/>
    <property type="molecule type" value="Genomic_DNA"/>
</dbReference>
<keyword evidence="7" id="KW-0540">Nuclease</keyword>
<dbReference type="InterPro" id="IPR013022">
    <property type="entry name" value="Xyl_isomerase-like_TIM-brl"/>
</dbReference>
<feature type="binding site" evidence="7">
    <location>
        <position position="144"/>
    </location>
    <ligand>
        <name>Zn(2+)</name>
        <dbReference type="ChEBI" id="CHEBI:29105"/>
        <label>1</label>
    </ligand>
</feature>
<comment type="caution">
    <text evidence="9">The sequence shown here is derived from an EMBL/GenBank/DDBJ whole genome shotgun (WGS) entry which is preliminary data.</text>
</comment>
<dbReference type="Proteomes" id="UP000260793">
    <property type="component" value="Unassembled WGS sequence"/>
</dbReference>
<dbReference type="EC" id="3.1.21.2" evidence="7"/>
<evidence type="ECO:0000256" key="7">
    <source>
        <dbReference type="HAMAP-Rule" id="MF_00152"/>
    </source>
</evidence>
<dbReference type="PANTHER" id="PTHR21445">
    <property type="entry name" value="ENDONUCLEASE IV ENDODEOXYRIBONUCLEASE IV"/>
    <property type="match status" value="1"/>
</dbReference>
<feature type="binding site" evidence="7">
    <location>
        <position position="109"/>
    </location>
    <ligand>
        <name>Zn(2+)</name>
        <dbReference type="ChEBI" id="CHEBI:29105"/>
        <label>1</label>
    </ligand>
</feature>
<dbReference type="PROSITE" id="PS00729">
    <property type="entry name" value="AP_NUCLEASE_F2_1"/>
    <property type="match status" value="1"/>
</dbReference>
<keyword evidence="7" id="KW-0255">Endonuclease</keyword>
<comment type="similarity">
    <text evidence="1 7">Belongs to the AP endonuclease 2 family.</text>
</comment>
<dbReference type="NCBIfam" id="NF002196">
    <property type="entry name" value="PRK01060.1-1"/>
    <property type="match status" value="1"/>
</dbReference>
<dbReference type="InterPro" id="IPR018246">
    <property type="entry name" value="AP_endonuc_F2_Zn_BS"/>
</dbReference>
<sequence>MKLGSHVSMSGKEMLLGSAKEAVSYGADTFMFYTGAPQNTRRKDISELQIDPAWEYMKAHGIREIVVHAPYIINLGNTVRPETFSLAVEFLAKELERTIACKSHTLILHPGSHVGEGIKAGTAQIIKGLNEVLSSDTDCCIALETMAGKGSEIGRTFEELAAIYDGVMHNDKLRVCFDTCHTSDSGYDIIHHFDAVMDSFDRILGKEQIAVFHINDSKNLPGAAKDRHENLGFGQIGFDALNYIVHHPDFENVPKILETPYIPSATKAKKSYAPYKYEIQMLREQVFNPHMKEQILADAEN</sequence>
<dbReference type="SUPFAM" id="SSF51658">
    <property type="entry name" value="Xylose isomerase-like"/>
    <property type="match status" value="1"/>
</dbReference>
<comment type="cofactor">
    <cofactor evidence="7">
        <name>Zn(2+)</name>
        <dbReference type="ChEBI" id="CHEBI:29105"/>
    </cofactor>
    <text evidence="7">Binds 3 Zn(2+) ions.</text>
</comment>
<gene>
    <name evidence="7" type="primary">nfo</name>
    <name evidence="9" type="ORF">DXD17_04985</name>
</gene>
<evidence type="ECO:0000259" key="8">
    <source>
        <dbReference type="Pfam" id="PF01261"/>
    </source>
</evidence>
<proteinExistence type="inferred from homology"/>
<evidence type="ECO:0000256" key="2">
    <source>
        <dbReference type="ARBA" id="ARBA00022723"/>
    </source>
</evidence>
<dbReference type="Gene3D" id="3.20.20.150">
    <property type="entry name" value="Divalent-metal-dependent TIM barrel enzymes"/>
    <property type="match status" value="1"/>
</dbReference>
<feature type="binding site" evidence="7">
    <location>
        <position position="228"/>
    </location>
    <ligand>
        <name>Zn(2+)</name>
        <dbReference type="ChEBI" id="CHEBI:29105"/>
        <label>3</label>
    </ligand>
</feature>
<dbReference type="PROSITE" id="PS00731">
    <property type="entry name" value="AP_NUCLEASE_F2_3"/>
    <property type="match status" value="1"/>
</dbReference>
<dbReference type="NCBIfam" id="TIGR00587">
    <property type="entry name" value="nfo"/>
    <property type="match status" value="1"/>
</dbReference>
<dbReference type="PROSITE" id="PS51432">
    <property type="entry name" value="AP_NUCLEASE_F2_4"/>
    <property type="match status" value="1"/>
</dbReference>
<dbReference type="PROSITE" id="PS00730">
    <property type="entry name" value="AP_NUCLEASE_F2_2"/>
    <property type="match status" value="1"/>
</dbReference>
<dbReference type="GO" id="GO:0006284">
    <property type="term" value="P:base-excision repair"/>
    <property type="evidence" value="ECO:0007669"/>
    <property type="project" value="TreeGrafter"/>
</dbReference>
<dbReference type="InterPro" id="IPR036237">
    <property type="entry name" value="Xyl_isomerase-like_sf"/>
</dbReference>
<dbReference type="PANTHER" id="PTHR21445:SF0">
    <property type="entry name" value="APURINIC-APYRIMIDINIC ENDONUCLEASE"/>
    <property type="match status" value="1"/>
</dbReference>
<dbReference type="RefSeq" id="WP_117687900.1">
    <property type="nucleotide sequence ID" value="NZ_CAKMWK010000002.1"/>
</dbReference>
<keyword evidence="5 7" id="KW-0862">Zinc</keyword>
<dbReference type="HAMAP" id="MF_00152">
    <property type="entry name" value="Nfo"/>
    <property type="match status" value="1"/>
</dbReference>
<dbReference type="GO" id="GO:0008833">
    <property type="term" value="F:deoxyribonuclease IV (phage-T4-induced) activity"/>
    <property type="evidence" value="ECO:0007669"/>
    <property type="project" value="UniProtKB-UniRule"/>
</dbReference>
<dbReference type="GO" id="GO:0008270">
    <property type="term" value="F:zinc ion binding"/>
    <property type="evidence" value="ECO:0007669"/>
    <property type="project" value="UniProtKB-UniRule"/>
</dbReference>
<evidence type="ECO:0000256" key="5">
    <source>
        <dbReference type="ARBA" id="ARBA00022833"/>
    </source>
</evidence>
<organism evidence="9 10">
    <name type="scientific">[Ruminococcus] lactaris</name>
    <dbReference type="NCBI Taxonomy" id="46228"/>
    <lineage>
        <taxon>Bacteria</taxon>
        <taxon>Bacillati</taxon>
        <taxon>Bacillota</taxon>
        <taxon>Clostridia</taxon>
        <taxon>Lachnospirales</taxon>
        <taxon>Lachnospiraceae</taxon>
        <taxon>Mediterraneibacter</taxon>
    </lineage>
</organism>
<evidence type="ECO:0000256" key="6">
    <source>
        <dbReference type="ARBA" id="ARBA00023204"/>
    </source>
</evidence>
<reference evidence="9 10" key="1">
    <citation type="submission" date="2018-08" db="EMBL/GenBank/DDBJ databases">
        <title>A genome reference for cultivated species of the human gut microbiota.</title>
        <authorList>
            <person name="Zou Y."/>
            <person name="Xue W."/>
            <person name="Luo G."/>
        </authorList>
    </citation>
    <scope>NUCLEOTIDE SEQUENCE [LARGE SCALE GENOMIC DNA]</scope>
    <source>
        <strain evidence="9 10">TF11-7</strain>
    </source>
</reference>
<dbReference type="SMART" id="SM00518">
    <property type="entry name" value="AP2Ec"/>
    <property type="match status" value="1"/>
</dbReference>
<evidence type="ECO:0000256" key="1">
    <source>
        <dbReference type="ARBA" id="ARBA00005340"/>
    </source>
</evidence>
<feature type="binding site" evidence="7">
    <location>
        <position position="258"/>
    </location>
    <ligand>
        <name>Zn(2+)</name>
        <dbReference type="ChEBI" id="CHEBI:29105"/>
        <label>2</label>
    </ligand>
</feature>
<dbReference type="Pfam" id="PF01261">
    <property type="entry name" value="AP_endonuc_2"/>
    <property type="match status" value="1"/>
</dbReference>
<evidence type="ECO:0000313" key="9">
    <source>
        <dbReference type="EMBL" id="RGK41187.1"/>
    </source>
</evidence>
<keyword evidence="6 7" id="KW-0234">DNA repair</keyword>
<dbReference type="GO" id="GO:0008081">
    <property type="term" value="F:phosphoric diester hydrolase activity"/>
    <property type="evidence" value="ECO:0007669"/>
    <property type="project" value="TreeGrafter"/>
</dbReference>
<evidence type="ECO:0000256" key="3">
    <source>
        <dbReference type="ARBA" id="ARBA00022763"/>
    </source>
</evidence>
<protein>
    <recommendedName>
        <fullName evidence="7">Probable endonuclease 4</fullName>
        <ecNumber evidence="7">3.1.21.2</ecNumber>
    </recommendedName>
    <alternativeName>
        <fullName evidence="7">Endodeoxyribonuclease IV</fullName>
    </alternativeName>
    <alternativeName>
        <fullName evidence="7">Endonuclease IV</fullName>
    </alternativeName>
</protein>
<dbReference type="GO" id="GO:0003677">
    <property type="term" value="F:DNA binding"/>
    <property type="evidence" value="ECO:0007669"/>
    <property type="project" value="InterPro"/>
</dbReference>
<keyword evidence="4 7" id="KW-0378">Hydrolase</keyword>
<accession>A0A3E4LUS6</accession>
<dbReference type="GO" id="GO:0003906">
    <property type="term" value="F:DNA-(apurinic or apyrimidinic site) endonuclease activity"/>
    <property type="evidence" value="ECO:0007669"/>
    <property type="project" value="TreeGrafter"/>
</dbReference>
<dbReference type="FunFam" id="3.20.20.150:FF:000001">
    <property type="entry name" value="Probable endonuclease 4"/>
    <property type="match status" value="1"/>
</dbReference>
<evidence type="ECO:0000313" key="10">
    <source>
        <dbReference type="Proteomes" id="UP000260793"/>
    </source>
</evidence>
<feature type="binding site" evidence="7">
    <location>
        <position position="144"/>
    </location>
    <ligand>
        <name>Zn(2+)</name>
        <dbReference type="ChEBI" id="CHEBI:29105"/>
        <label>2</label>
    </ligand>
</feature>
<feature type="binding site" evidence="7">
    <location>
        <position position="213"/>
    </location>
    <ligand>
        <name>Zn(2+)</name>
        <dbReference type="ChEBI" id="CHEBI:29105"/>
        <label>2</label>
    </ligand>
</feature>
<feature type="binding site" evidence="7">
    <location>
        <position position="181"/>
    </location>
    <ligand>
        <name>Zn(2+)</name>
        <dbReference type="ChEBI" id="CHEBI:29105"/>
        <label>3</label>
    </ligand>
</feature>
<name>A0A3E4LUS6_9FIRM</name>
<dbReference type="InterPro" id="IPR001719">
    <property type="entry name" value="AP_endonuc_2"/>
</dbReference>
<comment type="catalytic activity">
    <reaction evidence="7">
        <text>Endonucleolytic cleavage to 5'-phosphooligonucleotide end-products.</text>
        <dbReference type="EC" id="3.1.21.2"/>
    </reaction>
</comment>
<dbReference type="AlphaFoldDB" id="A0A3E4LUS6"/>
<feature type="domain" description="Xylose isomerase-like TIM barrel" evidence="8">
    <location>
        <begin position="20"/>
        <end position="283"/>
    </location>
</feature>
<feature type="binding site" evidence="7">
    <location>
        <position position="178"/>
    </location>
    <ligand>
        <name>Zn(2+)</name>
        <dbReference type="ChEBI" id="CHEBI:29105"/>
        <label>2</label>
    </ligand>
</feature>